<evidence type="ECO:0000313" key="3">
    <source>
        <dbReference type="Proteomes" id="UP000824890"/>
    </source>
</evidence>
<dbReference type="EMBL" id="JAGKQM010001736">
    <property type="protein sequence ID" value="KAH0851431.1"/>
    <property type="molecule type" value="Genomic_DNA"/>
</dbReference>
<evidence type="ECO:0000259" key="1">
    <source>
        <dbReference type="Pfam" id="PF08268"/>
    </source>
</evidence>
<proteinExistence type="predicted"/>
<evidence type="ECO:0000313" key="2">
    <source>
        <dbReference type="EMBL" id="KAH0851431.1"/>
    </source>
</evidence>
<gene>
    <name evidence="2" type="ORF">HID58_094754</name>
</gene>
<protein>
    <recommendedName>
        <fullName evidence="1">F-box associated beta-propeller type 3 domain-containing protein</fullName>
    </recommendedName>
</protein>
<name>A0ABQ7X6C3_BRANA</name>
<dbReference type="InterPro" id="IPR013187">
    <property type="entry name" value="F-box-assoc_dom_typ3"/>
</dbReference>
<organism evidence="2 3">
    <name type="scientific">Brassica napus</name>
    <name type="common">Rape</name>
    <dbReference type="NCBI Taxonomy" id="3708"/>
    <lineage>
        <taxon>Eukaryota</taxon>
        <taxon>Viridiplantae</taxon>
        <taxon>Streptophyta</taxon>
        <taxon>Embryophyta</taxon>
        <taxon>Tracheophyta</taxon>
        <taxon>Spermatophyta</taxon>
        <taxon>Magnoliopsida</taxon>
        <taxon>eudicotyledons</taxon>
        <taxon>Gunneridae</taxon>
        <taxon>Pentapetalae</taxon>
        <taxon>rosids</taxon>
        <taxon>malvids</taxon>
        <taxon>Brassicales</taxon>
        <taxon>Brassicaceae</taxon>
        <taxon>Brassiceae</taxon>
        <taxon>Brassica</taxon>
    </lineage>
</organism>
<accession>A0ABQ7X6C3</accession>
<keyword evidence="3" id="KW-1185">Reference proteome</keyword>
<comment type="caution">
    <text evidence="2">The sequence shown here is derived from an EMBL/GenBank/DDBJ whole genome shotgun (WGS) entry which is preliminary data.</text>
</comment>
<reference evidence="2 3" key="1">
    <citation type="submission" date="2021-05" db="EMBL/GenBank/DDBJ databases">
        <title>Genome Assembly of Synthetic Allotetraploid Brassica napus Reveals Homoeologous Exchanges between Subgenomes.</title>
        <authorList>
            <person name="Davis J.T."/>
        </authorList>
    </citation>
    <scope>NUCLEOTIDE SEQUENCE [LARGE SCALE GENOMIC DNA]</scope>
    <source>
        <strain evidence="3">cv. Da-Ae</strain>
        <tissue evidence="2">Seedling</tissue>
    </source>
</reference>
<feature type="domain" description="F-box associated beta-propeller type 3" evidence="1">
    <location>
        <begin position="13"/>
        <end position="61"/>
    </location>
</feature>
<dbReference type="Proteomes" id="UP000824890">
    <property type="component" value="Unassembled WGS sequence"/>
</dbReference>
<sequence length="126" mass="14382">MIQVPRRDGDEVLLRMKNVSLIEYGGKVTIIDQTNLREKGMLDLWAVEDAGNKNSWSRKTMHGFAVFAATFEDMFSPFHILSYDLGSNDMTKIEIKGIPDHWFSTDKSTVSVMLMDQSESLVYLET</sequence>
<dbReference type="Pfam" id="PF08268">
    <property type="entry name" value="FBA_3"/>
    <property type="match status" value="1"/>
</dbReference>